<reference evidence="1 2" key="1">
    <citation type="journal article" date="2013" name="Mar. Genomics">
        <title>Expression of sulfatases in Rhodopirellula baltica and the diversity of sulfatases in the genus Rhodopirellula.</title>
        <authorList>
            <person name="Wegner C.E."/>
            <person name="Richter-Heitmann T."/>
            <person name="Klindworth A."/>
            <person name="Klockow C."/>
            <person name="Richter M."/>
            <person name="Achstetter T."/>
            <person name="Glockner F.O."/>
            <person name="Harder J."/>
        </authorList>
    </citation>
    <scope>NUCLEOTIDE SEQUENCE [LARGE SCALE GENOMIC DNA]</scope>
    <source>
        <strain evidence="1 2">SM41</strain>
    </source>
</reference>
<protein>
    <submittedName>
        <fullName evidence="1">Secreted protein</fullName>
    </submittedName>
</protein>
<dbReference type="PATRIC" id="fig|1263870.3.peg.4758"/>
<dbReference type="AlphaFoldDB" id="M5TYD4"/>
<proteinExistence type="predicted"/>
<gene>
    <name evidence="1" type="ORF">RSSM_04500</name>
</gene>
<accession>M5TYD4</accession>
<dbReference type="PROSITE" id="PS51257">
    <property type="entry name" value="PROKAR_LIPOPROTEIN"/>
    <property type="match status" value="1"/>
</dbReference>
<evidence type="ECO:0000313" key="2">
    <source>
        <dbReference type="Proteomes" id="UP000011885"/>
    </source>
</evidence>
<evidence type="ECO:0000313" key="1">
    <source>
        <dbReference type="EMBL" id="EMI54054.1"/>
    </source>
</evidence>
<name>M5TYD4_9BACT</name>
<organism evidence="1 2">
    <name type="scientific">Rhodopirellula sallentina SM41</name>
    <dbReference type="NCBI Taxonomy" id="1263870"/>
    <lineage>
        <taxon>Bacteria</taxon>
        <taxon>Pseudomonadati</taxon>
        <taxon>Planctomycetota</taxon>
        <taxon>Planctomycetia</taxon>
        <taxon>Pirellulales</taxon>
        <taxon>Pirellulaceae</taxon>
        <taxon>Rhodopirellula</taxon>
    </lineage>
</organism>
<dbReference type="RefSeq" id="WP_008683236.1">
    <property type="nucleotide sequence ID" value="NZ_ANOH01000306.1"/>
</dbReference>
<keyword evidence="2" id="KW-1185">Reference proteome</keyword>
<dbReference type="Proteomes" id="UP000011885">
    <property type="component" value="Unassembled WGS sequence"/>
</dbReference>
<dbReference type="EMBL" id="ANOH01000306">
    <property type="protein sequence ID" value="EMI54054.1"/>
    <property type="molecule type" value="Genomic_DNA"/>
</dbReference>
<sequence length="49" mass="5400">MKTILLLSTVIVISCGVLGCSSEPVVIEATPEQQQIYADEYAEEMRANR</sequence>
<comment type="caution">
    <text evidence="1">The sequence shown here is derived from an EMBL/GenBank/DDBJ whole genome shotgun (WGS) entry which is preliminary data.</text>
</comment>